<dbReference type="InterPro" id="IPR043519">
    <property type="entry name" value="NT_sf"/>
</dbReference>
<name>A0A1C7DNV4_9BACL</name>
<dbReference type="AlphaFoldDB" id="A0A1C7DNV4"/>
<dbReference type="SUPFAM" id="SSF81593">
    <property type="entry name" value="Nucleotidyltransferase substrate binding subunit/domain"/>
    <property type="match status" value="1"/>
</dbReference>
<dbReference type="InterPro" id="IPR012481">
    <property type="entry name" value="KNTase_C"/>
</dbReference>
<dbReference type="RefSeq" id="WP_008496395.1">
    <property type="nucleotide sequence ID" value="NZ_CP016537.2"/>
</dbReference>
<accession>A0A1C7DNV4</accession>
<gene>
    <name evidence="2" type="ORF">BBI08_04250</name>
</gene>
<protein>
    <submittedName>
        <fullName evidence="2">KNTase domain-containing protein</fullName>
    </submittedName>
</protein>
<dbReference type="KEGG" id="phc:BBI08_04250"/>
<dbReference type="GO" id="GO:0046677">
    <property type="term" value="P:response to antibiotic"/>
    <property type="evidence" value="ECO:0007669"/>
    <property type="project" value="InterPro"/>
</dbReference>
<dbReference type="Gene3D" id="1.20.120.330">
    <property type="entry name" value="Nucleotidyltransferases domain 2"/>
    <property type="match status" value="1"/>
</dbReference>
<organism evidence="2 3">
    <name type="scientific">Planococcus halocryophilus</name>
    <dbReference type="NCBI Taxonomy" id="1215089"/>
    <lineage>
        <taxon>Bacteria</taxon>
        <taxon>Bacillati</taxon>
        <taxon>Bacillota</taxon>
        <taxon>Bacilli</taxon>
        <taxon>Bacillales</taxon>
        <taxon>Caryophanaceae</taxon>
        <taxon>Planococcus</taxon>
    </lineage>
</organism>
<evidence type="ECO:0000313" key="2">
    <source>
        <dbReference type="EMBL" id="ANU13097.1"/>
    </source>
</evidence>
<dbReference type="Proteomes" id="UP000092687">
    <property type="component" value="Chromosome"/>
</dbReference>
<dbReference type="STRING" id="1215089.BBI08_04250"/>
<dbReference type="Pfam" id="PF07827">
    <property type="entry name" value="KNTase_C"/>
    <property type="match status" value="1"/>
</dbReference>
<feature type="domain" description="Kanamycin nucleotidyltransferase C-terminal" evidence="1">
    <location>
        <begin position="100"/>
        <end position="229"/>
    </location>
</feature>
<evidence type="ECO:0000259" key="1">
    <source>
        <dbReference type="Pfam" id="PF07827"/>
    </source>
</evidence>
<reference evidence="2" key="1">
    <citation type="submission" date="2016-10" db="EMBL/GenBank/DDBJ databases">
        <authorList>
            <person name="de Groot N.N."/>
        </authorList>
    </citation>
    <scope>NUCLEOTIDE SEQUENCE</scope>
    <source>
        <strain evidence="2">DSM 24743</strain>
    </source>
</reference>
<keyword evidence="3" id="KW-1185">Reference proteome</keyword>
<dbReference type="GO" id="GO:0016779">
    <property type="term" value="F:nucleotidyltransferase activity"/>
    <property type="evidence" value="ECO:0007669"/>
    <property type="project" value="InterPro"/>
</dbReference>
<evidence type="ECO:0000313" key="3">
    <source>
        <dbReference type="Proteomes" id="UP000092687"/>
    </source>
</evidence>
<dbReference type="SUPFAM" id="SSF81301">
    <property type="entry name" value="Nucleotidyltransferase"/>
    <property type="match status" value="1"/>
</dbReference>
<dbReference type="EMBL" id="CP016537">
    <property type="protein sequence ID" value="ANU13097.1"/>
    <property type="molecule type" value="Genomic_DNA"/>
</dbReference>
<proteinExistence type="predicted"/>
<dbReference type="Gene3D" id="3.30.460.10">
    <property type="entry name" value="Beta Polymerase, domain 2"/>
    <property type="match status" value="1"/>
</dbReference>
<sequence length="238" mass="27464">MIAVLKDRLLAAYGEQLLAIGVYGSIALETEGPYSDIEMHVVTKEYHRLEYFEFVYDRFKIEIGFYDKQAFFEKAKKIDDAWAIKAGAFIHVLPVYDPTNLFEQVKSLPFEALSSSAHRVMKEFMVGEPYETMAKIRNSYHSGNHNYIPLGANDLVWETAKLIGLANHTYYSTRAKTYEESLQMKSLPSGYREIVQQVKNGQLTDTETVYQLCESLWTGLNRWMETLGLDYRLDKLPI</sequence>